<dbReference type="Proteomes" id="UP000444174">
    <property type="component" value="Unassembled WGS sequence"/>
</dbReference>
<organism evidence="2 3">
    <name type="scientific">Tritonibacter litoralis</name>
    <dbReference type="NCBI Taxonomy" id="2662264"/>
    <lineage>
        <taxon>Bacteria</taxon>
        <taxon>Pseudomonadati</taxon>
        <taxon>Pseudomonadota</taxon>
        <taxon>Alphaproteobacteria</taxon>
        <taxon>Rhodobacterales</taxon>
        <taxon>Paracoccaceae</taxon>
        <taxon>Tritonibacter</taxon>
    </lineage>
</organism>
<protein>
    <submittedName>
        <fullName evidence="2">Rod shape-determining protein MreD</fullName>
    </submittedName>
</protein>
<dbReference type="EMBL" id="WIBF01000010">
    <property type="protein sequence ID" value="MQQ09727.1"/>
    <property type="molecule type" value="Genomic_DNA"/>
</dbReference>
<proteinExistence type="predicted"/>
<name>A0A843YM41_9RHOB</name>
<evidence type="ECO:0000313" key="2">
    <source>
        <dbReference type="EMBL" id="MQQ09727.1"/>
    </source>
</evidence>
<feature type="transmembrane region" description="Helical" evidence="1">
    <location>
        <begin position="133"/>
        <end position="157"/>
    </location>
</feature>
<dbReference type="AlphaFoldDB" id="A0A843YM41"/>
<feature type="transmembrane region" description="Helical" evidence="1">
    <location>
        <begin position="81"/>
        <end position="97"/>
    </location>
</feature>
<feature type="transmembrane region" description="Helical" evidence="1">
    <location>
        <begin position="109"/>
        <end position="127"/>
    </location>
</feature>
<sequence length="178" mass="19540">MGSGQRAKIWLMRANFALIALVIMFFQLLPLETLPRKWAPPDIIMGFAFAWSLRRPDYVPALLLAVILLLTDLLFQRPPGLLALLVVLACEVLKSRVLSQRETTFAAEWFEVALAVAAVTALDRIILNLTGVAQAALTLTLIQMIMTIAAYPILAVISQSIFGVRKLTPVEADAIGAR</sequence>
<keyword evidence="1" id="KW-0472">Membrane</keyword>
<reference evidence="2 3" key="1">
    <citation type="submission" date="2019-10" db="EMBL/GenBank/DDBJ databases">
        <title>Epibacterium sp. nov., isolated from seawater.</title>
        <authorList>
            <person name="Zhang X."/>
            <person name="Li N."/>
        </authorList>
    </citation>
    <scope>NUCLEOTIDE SEQUENCE [LARGE SCALE GENOMIC DNA]</scope>
    <source>
        <strain evidence="2 3">SM1979</strain>
    </source>
</reference>
<keyword evidence="3" id="KW-1185">Reference proteome</keyword>
<evidence type="ECO:0000313" key="3">
    <source>
        <dbReference type="Proteomes" id="UP000444174"/>
    </source>
</evidence>
<keyword evidence="1" id="KW-0812">Transmembrane</keyword>
<comment type="caution">
    <text evidence="2">The sequence shown here is derived from an EMBL/GenBank/DDBJ whole genome shotgun (WGS) entry which is preliminary data.</text>
</comment>
<feature type="transmembrane region" description="Helical" evidence="1">
    <location>
        <begin position="12"/>
        <end position="31"/>
    </location>
</feature>
<dbReference type="RefSeq" id="WP_153216710.1">
    <property type="nucleotide sequence ID" value="NZ_WIBF01000010.1"/>
</dbReference>
<accession>A0A843YM41</accession>
<evidence type="ECO:0000256" key="1">
    <source>
        <dbReference type="SAM" id="Phobius"/>
    </source>
</evidence>
<keyword evidence="1" id="KW-1133">Transmembrane helix</keyword>
<gene>
    <name evidence="2" type="ORF">GFB49_14765</name>
</gene>